<name>A0A453GD21_AEGTS</name>
<reference evidence="1" key="4">
    <citation type="submission" date="2019-03" db="UniProtKB">
        <authorList>
            <consortium name="EnsemblPlants"/>
        </authorList>
    </citation>
    <scope>IDENTIFICATION</scope>
</reference>
<keyword evidence="2" id="KW-1185">Reference proteome</keyword>
<reference evidence="2" key="2">
    <citation type="journal article" date="2017" name="Nat. Plants">
        <title>The Aegilops tauschii genome reveals multiple impacts of transposons.</title>
        <authorList>
            <person name="Zhao G."/>
            <person name="Zou C."/>
            <person name="Li K."/>
            <person name="Wang K."/>
            <person name="Li T."/>
            <person name="Gao L."/>
            <person name="Zhang X."/>
            <person name="Wang H."/>
            <person name="Yang Z."/>
            <person name="Liu X."/>
            <person name="Jiang W."/>
            <person name="Mao L."/>
            <person name="Kong X."/>
            <person name="Jiao Y."/>
            <person name="Jia J."/>
        </authorList>
    </citation>
    <scope>NUCLEOTIDE SEQUENCE [LARGE SCALE GENOMIC DNA]</scope>
    <source>
        <strain evidence="2">cv. AL8/78</strain>
    </source>
</reference>
<evidence type="ECO:0000313" key="2">
    <source>
        <dbReference type="Proteomes" id="UP000015105"/>
    </source>
</evidence>
<evidence type="ECO:0000313" key="1">
    <source>
        <dbReference type="EnsemblPlants" id="AET3Gv20965000.17"/>
    </source>
</evidence>
<dbReference type="EnsemblPlants" id="AET3Gv20965000.17">
    <property type="protein sequence ID" value="AET3Gv20965000.17"/>
    <property type="gene ID" value="AET3Gv20965000"/>
</dbReference>
<dbReference type="Proteomes" id="UP000015105">
    <property type="component" value="Chromosome 3D"/>
</dbReference>
<reference evidence="1" key="5">
    <citation type="journal article" date="2021" name="G3 (Bethesda)">
        <title>Aegilops tauschii genome assembly Aet v5.0 features greater sequence contiguity and improved annotation.</title>
        <authorList>
            <person name="Wang L."/>
            <person name="Zhu T."/>
            <person name="Rodriguez J.C."/>
            <person name="Deal K.R."/>
            <person name="Dubcovsky J."/>
            <person name="McGuire P.E."/>
            <person name="Lux T."/>
            <person name="Spannagl M."/>
            <person name="Mayer K.F.X."/>
            <person name="Baldrich P."/>
            <person name="Meyers B.C."/>
            <person name="Huo N."/>
            <person name="Gu Y.Q."/>
            <person name="Zhou H."/>
            <person name="Devos K.M."/>
            <person name="Bennetzen J.L."/>
            <person name="Unver T."/>
            <person name="Budak H."/>
            <person name="Gulick P.J."/>
            <person name="Galiba G."/>
            <person name="Kalapos B."/>
            <person name="Nelson D.R."/>
            <person name="Li P."/>
            <person name="You F.M."/>
            <person name="Luo M.C."/>
            <person name="Dvorak J."/>
        </authorList>
    </citation>
    <scope>NUCLEOTIDE SEQUENCE [LARGE SCALE GENOMIC DNA]</scope>
    <source>
        <strain evidence="1">cv. AL8/78</strain>
    </source>
</reference>
<accession>A0A453GD21</accession>
<reference evidence="1" key="3">
    <citation type="journal article" date="2017" name="Nature">
        <title>Genome sequence of the progenitor of the wheat D genome Aegilops tauschii.</title>
        <authorList>
            <person name="Luo M.C."/>
            <person name="Gu Y.Q."/>
            <person name="Puiu D."/>
            <person name="Wang H."/>
            <person name="Twardziok S.O."/>
            <person name="Deal K.R."/>
            <person name="Huo N."/>
            <person name="Zhu T."/>
            <person name="Wang L."/>
            <person name="Wang Y."/>
            <person name="McGuire P.E."/>
            <person name="Liu S."/>
            <person name="Long H."/>
            <person name="Ramasamy R.K."/>
            <person name="Rodriguez J.C."/>
            <person name="Van S.L."/>
            <person name="Yuan L."/>
            <person name="Wang Z."/>
            <person name="Xia Z."/>
            <person name="Xiao L."/>
            <person name="Anderson O.D."/>
            <person name="Ouyang S."/>
            <person name="Liang Y."/>
            <person name="Zimin A.V."/>
            <person name="Pertea G."/>
            <person name="Qi P."/>
            <person name="Bennetzen J.L."/>
            <person name="Dai X."/>
            <person name="Dawson M.W."/>
            <person name="Muller H.G."/>
            <person name="Kugler K."/>
            <person name="Rivarola-Duarte L."/>
            <person name="Spannagl M."/>
            <person name="Mayer K.F.X."/>
            <person name="Lu F.H."/>
            <person name="Bevan M.W."/>
            <person name="Leroy P."/>
            <person name="Li P."/>
            <person name="You F.M."/>
            <person name="Sun Q."/>
            <person name="Liu Z."/>
            <person name="Lyons E."/>
            <person name="Wicker T."/>
            <person name="Salzberg S.L."/>
            <person name="Devos K.M."/>
            <person name="Dvorak J."/>
        </authorList>
    </citation>
    <scope>NUCLEOTIDE SEQUENCE [LARGE SCALE GENOMIC DNA]</scope>
    <source>
        <strain evidence="1">cv. AL8/78</strain>
    </source>
</reference>
<protein>
    <submittedName>
        <fullName evidence="1">Uncharacterized protein</fullName>
    </submittedName>
</protein>
<dbReference type="Gramene" id="AET3Gv20965000.17">
    <property type="protein sequence ID" value="AET3Gv20965000.17"/>
    <property type="gene ID" value="AET3Gv20965000"/>
</dbReference>
<sequence length="85" mass="9468">MYKELFTSFALLPLDCRCWRNKIAMPALVRAAGTPEGLEQPCDVHAFGSSKALWLMPHSSPVTERVVFVRCSKGTRGKFNKRAVG</sequence>
<reference evidence="2" key="1">
    <citation type="journal article" date="2014" name="Science">
        <title>Ancient hybridizations among the ancestral genomes of bread wheat.</title>
        <authorList>
            <consortium name="International Wheat Genome Sequencing Consortium,"/>
            <person name="Marcussen T."/>
            <person name="Sandve S.R."/>
            <person name="Heier L."/>
            <person name="Spannagl M."/>
            <person name="Pfeifer M."/>
            <person name="Jakobsen K.S."/>
            <person name="Wulff B.B."/>
            <person name="Steuernagel B."/>
            <person name="Mayer K.F."/>
            <person name="Olsen O.A."/>
        </authorList>
    </citation>
    <scope>NUCLEOTIDE SEQUENCE [LARGE SCALE GENOMIC DNA]</scope>
    <source>
        <strain evidence="2">cv. AL8/78</strain>
    </source>
</reference>
<proteinExistence type="predicted"/>
<dbReference type="AlphaFoldDB" id="A0A453GD21"/>
<organism evidence="1 2">
    <name type="scientific">Aegilops tauschii subsp. strangulata</name>
    <name type="common">Goatgrass</name>
    <dbReference type="NCBI Taxonomy" id="200361"/>
    <lineage>
        <taxon>Eukaryota</taxon>
        <taxon>Viridiplantae</taxon>
        <taxon>Streptophyta</taxon>
        <taxon>Embryophyta</taxon>
        <taxon>Tracheophyta</taxon>
        <taxon>Spermatophyta</taxon>
        <taxon>Magnoliopsida</taxon>
        <taxon>Liliopsida</taxon>
        <taxon>Poales</taxon>
        <taxon>Poaceae</taxon>
        <taxon>BOP clade</taxon>
        <taxon>Pooideae</taxon>
        <taxon>Triticodae</taxon>
        <taxon>Triticeae</taxon>
        <taxon>Triticinae</taxon>
        <taxon>Aegilops</taxon>
    </lineage>
</organism>